<name>A0A7U8GST7_NEPCE</name>
<evidence type="ECO:0000259" key="1">
    <source>
        <dbReference type="Pfam" id="PF04101"/>
    </source>
</evidence>
<dbReference type="RefSeq" id="WP_007020271.1">
    <property type="nucleotide sequence ID" value="NZ_CH724125.1"/>
</dbReference>
<gene>
    <name evidence="2" type="ORF">MED92_13046</name>
</gene>
<evidence type="ECO:0000313" key="3">
    <source>
        <dbReference type="Proteomes" id="UP000002171"/>
    </source>
</evidence>
<protein>
    <submittedName>
        <fullName evidence="2">Predicted glycosyltransferase</fullName>
    </submittedName>
</protein>
<accession>A0A7U8GST7</accession>
<keyword evidence="3" id="KW-1185">Reference proteome</keyword>
<dbReference type="Gene3D" id="3.40.50.2000">
    <property type="entry name" value="Glycogen Phosphorylase B"/>
    <property type="match status" value="2"/>
</dbReference>
<keyword evidence="2" id="KW-0808">Transferase</keyword>
<dbReference type="Pfam" id="PF04101">
    <property type="entry name" value="Glyco_tran_28_C"/>
    <property type="match status" value="1"/>
</dbReference>
<dbReference type="InterPro" id="IPR007235">
    <property type="entry name" value="Glyco_trans_28_C"/>
</dbReference>
<evidence type="ECO:0000313" key="2">
    <source>
        <dbReference type="EMBL" id="EAR61582.1"/>
    </source>
</evidence>
<dbReference type="OrthoDB" id="271062at2"/>
<proteinExistence type="predicted"/>
<dbReference type="GO" id="GO:0016758">
    <property type="term" value="F:hexosyltransferase activity"/>
    <property type="evidence" value="ECO:0007669"/>
    <property type="project" value="InterPro"/>
</dbReference>
<sequence>MANILIAWELGAGLGHLSYLSVIASELNEKGHRVTLALNDPTNVENFNWPSGVNIVPSPAFRSMQSNQPKTASLPCIMLTRGFQSPKLLKGMVRSWQGLFTLTQPDLMLFDYAPTAMLAARGLSFKKVVIGSGFSEPEPGTAALNMLPGVSGADRAAQLSEEKVVHHINEVCRSLNYPPVKYLSDLYQHDLALISSLPDLDIHPRSQETNHYFQFENTEQNQEILTWPDNHKKNVLAYLRAHSPNCPVALDALVETDANVICYCANLKPEIMQRYSKKGITFSVQPFDMAHMLKAADLMICHAGKGTISESLQQGTPLILLPTHMEQNMNTVIVEKLGVGLRGRSDKGPKAVCYDINRLLNNSSFTDKAIGFSIQLKDQPIIKTEQQLIEKICNLL</sequence>
<comment type="caution">
    <text evidence="2">The sequence shown here is derived from an EMBL/GenBank/DDBJ whole genome shotgun (WGS) entry which is preliminary data.</text>
</comment>
<dbReference type="EMBL" id="AAOW01000007">
    <property type="protein sequence ID" value="EAR61582.1"/>
    <property type="molecule type" value="Genomic_DNA"/>
</dbReference>
<dbReference type="Proteomes" id="UP000002171">
    <property type="component" value="Unassembled WGS sequence"/>
</dbReference>
<reference evidence="2 3" key="1">
    <citation type="submission" date="2006-02" db="EMBL/GenBank/DDBJ databases">
        <authorList>
            <person name="Pinhassi J."/>
            <person name="Pedros-Alio C."/>
            <person name="Ferriera S."/>
            <person name="Johnson J."/>
            <person name="Kravitz S."/>
            <person name="Halpern A."/>
            <person name="Remington K."/>
            <person name="Beeson K."/>
            <person name="Tran B."/>
            <person name="Rogers Y.-H."/>
            <person name="Friedman R."/>
            <person name="Venter J.C."/>
        </authorList>
    </citation>
    <scope>NUCLEOTIDE SEQUENCE [LARGE SCALE GENOMIC DNA]</scope>
    <source>
        <strain evidence="2 3">MED92</strain>
    </source>
</reference>
<dbReference type="AlphaFoldDB" id="A0A7U8GST7"/>
<feature type="domain" description="Glycosyl transferase family 28 C-terminal" evidence="1">
    <location>
        <begin position="266"/>
        <end position="346"/>
    </location>
</feature>
<organism evidence="2 3">
    <name type="scientific">Neptuniibacter caesariensis</name>
    <dbReference type="NCBI Taxonomy" id="207954"/>
    <lineage>
        <taxon>Bacteria</taxon>
        <taxon>Pseudomonadati</taxon>
        <taxon>Pseudomonadota</taxon>
        <taxon>Gammaproteobacteria</taxon>
        <taxon>Oceanospirillales</taxon>
        <taxon>Oceanospirillaceae</taxon>
        <taxon>Neptuniibacter</taxon>
    </lineage>
</organism>
<dbReference type="SUPFAM" id="SSF53756">
    <property type="entry name" value="UDP-Glycosyltransferase/glycogen phosphorylase"/>
    <property type="match status" value="1"/>
</dbReference>
<dbReference type="PANTHER" id="PTHR21015">
    <property type="entry name" value="UDP-N-ACETYLGLUCOSAMINE--N-ACETYLMURAMYL-(PENTAPEPTIDE) PYROPHOSPHORYL-UNDECAPRENOL N-ACETYLGLUCOSAMINE TRANSFERASE 1"/>
    <property type="match status" value="1"/>
</dbReference>
<dbReference type="PANTHER" id="PTHR21015:SF22">
    <property type="entry name" value="GLYCOSYLTRANSFERASE"/>
    <property type="match status" value="1"/>
</dbReference>